<keyword evidence="3" id="KW-0067">ATP-binding</keyword>
<keyword evidence="1" id="KW-0808">Transferase</keyword>
<keyword evidence="1" id="KW-0418">Kinase</keyword>
<dbReference type="EMBL" id="CP109106">
    <property type="protein sequence ID" value="WSB66590.1"/>
    <property type="molecule type" value="Genomic_DNA"/>
</dbReference>
<dbReference type="RefSeq" id="WP_326615706.1">
    <property type="nucleotide sequence ID" value="NZ_CP109106.1"/>
</dbReference>
<keyword evidence="3" id="KW-0547">Nucleotide-binding</keyword>
<dbReference type="CDD" id="cd16936">
    <property type="entry name" value="HATPase_RsbW-like"/>
    <property type="match status" value="1"/>
</dbReference>
<dbReference type="SUPFAM" id="SSF55874">
    <property type="entry name" value="ATPase domain of HSP90 chaperone/DNA topoisomerase II/histidine kinase"/>
    <property type="match status" value="1"/>
</dbReference>
<dbReference type="GO" id="GO:0005524">
    <property type="term" value="F:ATP binding"/>
    <property type="evidence" value="ECO:0007669"/>
    <property type="project" value="UniProtKB-KW"/>
</dbReference>
<protein>
    <submittedName>
        <fullName evidence="3">ATP-binding protein</fullName>
    </submittedName>
</protein>
<dbReference type="PANTHER" id="PTHR35526:SF3">
    <property type="entry name" value="ANTI-SIGMA-F FACTOR RSBW"/>
    <property type="match status" value="1"/>
</dbReference>
<evidence type="ECO:0000313" key="3">
    <source>
        <dbReference type="EMBL" id="WSB66590.1"/>
    </source>
</evidence>
<dbReference type="PANTHER" id="PTHR35526">
    <property type="entry name" value="ANTI-SIGMA-F FACTOR RSBW-RELATED"/>
    <property type="match status" value="1"/>
</dbReference>
<keyword evidence="4" id="KW-1185">Reference proteome</keyword>
<organism evidence="3 4">
    <name type="scientific">Streptomyces decoyicus</name>
    <dbReference type="NCBI Taxonomy" id="249567"/>
    <lineage>
        <taxon>Bacteria</taxon>
        <taxon>Bacillati</taxon>
        <taxon>Actinomycetota</taxon>
        <taxon>Actinomycetes</taxon>
        <taxon>Kitasatosporales</taxon>
        <taxon>Streptomycetaceae</taxon>
        <taxon>Streptomyces</taxon>
    </lineage>
</organism>
<dbReference type="InterPro" id="IPR003594">
    <property type="entry name" value="HATPase_dom"/>
</dbReference>
<feature type="domain" description="Histidine kinase/HSP90-like ATPase" evidence="2">
    <location>
        <begin position="18"/>
        <end position="127"/>
    </location>
</feature>
<name>A0ABZ1F8M6_9ACTN</name>
<accession>A0ABZ1F8M6</accession>
<evidence type="ECO:0000313" key="4">
    <source>
        <dbReference type="Proteomes" id="UP001344251"/>
    </source>
</evidence>
<dbReference type="Gene3D" id="3.30.565.10">
    <property type="entry name" value="Histidine kinase-like ATPase, C-terminal domain"/>
    <property type="match status" value="1"/>
</dbReference>
<evidence type="ECO:0000256" key="1">
    <source>
        <dbReference type="ARBA" id="ARBA00022527"/>
    </source>
</evidence>
<evidence type="ECO:0000259" key="2">
    <source>
        <dbReference type="Pfam" id="PF13581"/>
    </source>
</evidence>
<reference evidence="3 4" key="1">
    <citation type="submission" date="2022-10" db="EMBL/GenBank/DDBJ databases">
        <title>The complete genomes of actinobacterial strains from the NBC collection.</title>
        <authorList>
            <person name="Joergensen T.S."/>
            <person name="Alvarez Arevalo M."/>
            <person name="Sterndorff E.B."/>
            <person name="Faurdal D."/>
            <person name="Vuksanovic O."/>
            <person name="Mourched A.-S."/>
            <person name="Charusanti P."/>
            <person name="Shaw S."/>
            <person name="Blin K."/>
            <person name="Weber T."/>
        </authorList>
    </citation>
    <scope>NUCLEOTIDE SEQUENCE [LARGE SCALE GENOMIC DNA]</scope>
    <source>
        <strain evidence="3 4">NBC 01774</strain>
    </source>
</reference>
<keyword evidence="1" id="KW-0723">Serine/threonine-protein kinase</keyword>
<dbReference type="InterPro" id="IPR036890">
    <property type="entry name" value="HATPase_C_sf"/>
</dbReference>
<dbReference type="InterPro" id="IPR050267">
    <property type="entry name" value="Anti-sigma-factor_SerPK"/>
</dbReference>
<proteinExistence type="predicted"/>
<sequence length="137" mass="15257">MAVMAEASTQQYRQELTVQPQNLEHIRRIVGAYLRYWGRDEFVERAAVCVTELLSNVHKHTGSAACVLLLQISPSGVRIVVSDESQDLPVVREPNWFAESGRGMFLISKTVDAWGAEPTPDGKDVWFEIRASNKGAA</sequence>
<dbReference type="Proteomes" id="UP001344251">
    <property type="component" value="Chromosome"/>
</dbReference>
<dbReference type="Pfam" id="PF13581">
    <property type="entry name" value="HATPase_c_2"/>
    <property type="match status" value="1"/>
</dbReference>
<gene>
    <name evidence="3" type="ORF">OG863_00470</name>
</gene>